<keyword evidence="5 7" id="KW-0472">Membrane</keyword>
<dbReference type="Pfam" id="PF01852">
    <property type="entry name" value="START"/>
    <property type="match status" value="1"/>
</dbReference>
<keyword evidence="4 7" id="KW-1133">Transmembrane helix</keyword>
<accession>A0ABQ6MRZ6</accession>
<evidence type="ECO:0000259" key="8">
    <source>
        <dbReference type="Pfam" id="PF01852"/>
    </source>
</evidence>
<keyword evidence="3 7" id="KW-0812">Transmembrane</keyword>
<keyword evidence="10" id="KW-1185">Reference proteome</keyword>
<protein>
    <recommendedName>
        <fullName evidence="8">START domain-containing protein</fullName>
    </recommendedName>
</protein>
<dbReference type="EMBL" id="BRYB01000490">
    <property type="protein sequence ID" value="GMI31140.1"/>
    <property type="molecule type" value="Genomic_DNA"/>
</dbReference>
<feature type="compositionally biased region" description="Polar residues" evidence="6">
    <location>
        <begin position="173"/>
        <end position="190"/>
    </location>
</feature>
<feature type="region of interest" description="Disordered" evidence="6">
    <location>
        <begin position="173"/>
        <end position="192"/>
    </location>
</feature>
<dbReference type="SUPFAM" id="SSF55961">
    <property type="entry name" value="Bet v1-like"/>
    <property type="match status" value="4"/>
</dbReference>
<evidence type="ECO:0000256" key="7">
    <source>
        <dbReference type="SAM" id="Phobius"/>
    </source>
</evidence>
<feature type="transmembrane region" description="Helical" evidence="7">
    <location>
        <begin position="1501"/>
        <end position="1522"/>
    </location>
</feature>
<evidence type="ECO:0000256" key="2">
    <source>
        <dbReference type="ARBA" id="ARBA00008789"/>
    </source>
</evidence>
<comment type="caution">
    <text evidence="9">The sequence shown here is derived from an EMBL/GenBank/DDBJ whole genome shotgun (WGS) entry which is preliminary data.</text>
</comment>
<reference evidence="9 10" key="1">
    <citation type="journal article" date="2023" name="Commun. Biol.">
        <title>Genome analysis of Parmales, the sister group of diatoms, reveals the evolutionary specialization of diatoms from phago-mixotrophs to photoautotrophs.</title>
        <authorList>
            <person name="Ban H."/>
            <person name="Sato S."/>
            <person name="Yoshikawa S."/>
            <person name="Yamada K."/>
            <person name="Nakamura Y."/>
            <person name="Ichinomiya M."/>
            <person name="Sato N."/>
            <person name="Blanc-Mathieu R."/>
            <person name="Endo H."/>
            <person name="Kuwata A."/>
            <person name="Ogata H."/>
        </authorList>
    </citation>
    <scope>NUCLEOTIDE SEQUENCE [LARGE SCALE GENOMIC DNA]</scope>
</reference>
<feature type="transmembrane region" description="Helical" evidence="7">
    <location>
        <begin position="1406"/>
        <end position="1430"/>
    </location>
</feature>
<dbReference type="InterPro" id="IPR002913">
    <property type="entry name" value="START_lipid-bd_dom"/>
</dbReference>
<evidence type="ECO:0000256" key="1">
    <source>
        <dbReference type="ARBA" id="ARBA00004141"/>
    </source>
</evidence>
<dbReference type="CDD" id="cd00177">
    <property type="entry name" value="START"/>
    <property type="match status" value="1"/>
</dbReference>
<dbReference type="Gene3D" id="3.30.530.20">
    <property type="match status" value="4"/>
</dbReference>
<evidence type="ECO:0000256" key="3">
    <source>
        <dbReference type="ARBA" id="ARBA00022692"/>
    </source>
</evidence>
<evidence type="ECO:0000313" key="9">
    <source>
        <dbReference type="EMBL" id="GMI31140.1"/>
    </source>
</evidence>
<dbReference type="InterPro" id="IPR018629">
    <property type="entry name" value="XK-rel"/>
</dbReference>
<evidence type="ECO:0000256" key="5">
    <source>
        <dbReference type="ARBA" id="ARBA00023136"/>
    </source>
</evidence>
<feature type="region of interest" description="Disordered" evidence="6">
    <location>
        <begin position="1648"/>
        <end position="1689"/>
    </location>
</feature>
<proteinExistence type="inferred from homology"/>
<evidence type="ECO:0000256" key="6">
    <source>
        <dbReference type="SAM" id="MobiDB-lite"/>
    </source>
</evidence>
<dbReference type="InterPro" id="IPR051213">
    <property type="entry name" value="START_lipid_transfer"/>
</dbReference>
<dbReference type="InterPro" id="IPR023393">
    <property type="entry name" value="START-like_dom_sf"/>
</dbReference>
<dbReference type="Pfam" id="PF09815">
    <property type="entry name" value="XK-related"/>
    <property type="match status" value="1"/>
</dbReference>
<feature type="domain" description="START" evidence="8">
    <location>
        <begin position="964"/>
        <end position="1062"/>
    </location>
</feature>
<feature type="transmembrane region" description="Helical" evidence="7">
    <location>
        <begin position="1257"/>
        <end position="1277"/>
    </location>
</feature>
<dbReference type="Proteomes" id="UP001165060">
    <property type="component" value="Unassembled WGS sequence"/>
</dbReference>
<evidence type="ECO:0000313" key="10">
    <source>
        <dbReference type="Proteomes" id="UP001165060"/>
    </source>
</evidence>
<dbReference type="PANTHER" id="PTHR19308">
    <property type="entry name" value="PHOSPHATIDYLCHOLINE TRANSFER PROTEIN"/>
    <property type="match status" value="1"/>
</dbReference>
<comment type="subcellular location">
    <subcellularLocation>
        <location evidence="1">Membrane</location>
        <topology evidence="1">Multi-pass membrane protein</topology>
    </subcellularLocation>
</comment>
<gene>
    <name evidence="9" type="ORF">TeGR_g5671</name>
</gene>
<dbReference type="PANTHER" id="PTHR19308:SF14">
    <property type="entry name" value="START DOMAIN-CONTAINING PROTEIN"/>
    <property type="match status" value="1"/>
</dbReference>
<name>A0ABQ6MRZ6_9STRA</name>
<feature type="transmembrane region" description="Helical" evidence="7">
    <location>
        <begin position="1538"/>
        <end position="1559"/>
    </location>
</feature>
<evidence type="ECO:0000256" key="4">
    <source>
        <dbReference type="ARBA" id="ARBA00022989"/>
    </source>
</evidence>
<sequence>MVVAIRVSEAPIASPGGRISGVTSAGKRMGRRISKMQSKVLGADTTAPGRTSSGVIGATSTELLPPDQASILLDDFLQLVPTLFSLFDRSSEVDEAIHKTLAKFFQTTSIPTTEEENALIDEVLEYEEQDWERIPGTVQEPVEYFQVLVKKKLRLAAMGKALTTMRARDNINMAPSMNRAPSDTAGTGSDDSVEGAWGKATANVDISADRCLAYMWTNMSYERNASFEKDNGRLLKMHVGVPNSHSAFFVSSAKMPFPGVKNRVFAARWAWRREENGTFVAGFTFKGSNEHVDRAIEEDERAAGCTRGTTQGFWRFTPLSSNVCRATVVLQVTAGGSVPVLAMNFGVKSALGGAEKLRDKNERDGKVVDAELRGAFPAPPLVRHLNDEQRGVARNCLALETESVAAASTNSSSKRLLAVVAGNSAASQARAVKGSWAKLKSASPFVSLSMKYTKPEGGGQSIALGKANANLDCSAMEAFAYLFLACGRERMRISKELRDLACFIFKEHTKHDFEWALVKKMPFPLTSREFVGRQMCFKEPTGDLVLVFEALPDSTKVDYGANLKVVRGKSTGVVRFKSINDDTQCEVTLVQHMDAGGFLPERVVVAKIPEALRGVTDMRELFQRDDAIDDAKRSELAAIINTSTQPYLPDEDSLIDKVGAKFASLPSFEKMDSPDRFVHMSSAVEEGSSSAILRASTIVDAPIADVAAWEMAKMSRENMKGHVAFGGLDRDFVKINDHKNTFHVVYDLSIPGFLPRQFVTRDVWKWAADKMELTSVADDVKHVDFPERKEYLRASATSTCTYKQEAGVGEIPQTKVTYTVQLDLGGIIPGWVQNRQGVSTLMYLSTMRKRFDKSPAIDAASSLRLASLIRNHDEPYTEEEKNTLRVGFFHFAAFDSQECKELKMASAATKAKIAFEKGDGHVWGWSKATVRASPEQVLAHVLDYYKRSKDTSKELERSMKVVNDHNRELYQRYKAGFGLSGRDFLNRQIWQKQSDGSFVIVATPIESEDHPLKLGVVRGRFPLAMRLRGSADGTTIENVIQIDFGGRVPALVTNMYTKSILAWVTEVQVFHLGLRGLEELDSKDGEAIGEVLATKTEAEKHHEKGKSRAEARVRELMEKQKGLKELGEKYKWFEVLLTKVVANKLWPAGDSRAKLCNMSVKEAEVVGGALALCIAANQTAHAAVDEWILRYPAMGELEREYVWFRPMMDTIAQRLLESVSWGLKMRLYTGAGLSTMDLLSDVYMVYRYSTTEQQGTALSLAIMVGLCLLTQLFLVWIQTRQGSTRVMLKEMLIVLSGMKPGIDAKRVADGNEQAEHAALRPDIELAMTRSFEMAMEAVPGSILQVKVLMQAEKVSKAALASIIVSALTTGFSAATISFDFDVNPQRRRDEPDFYGYIPDAASSRTLIFGCMIINGALLLLVRSVSMALLAMVGGRWVLAYLVSDMGLYFMYKILRRDLWHWMPLEGAAGVLESVLERLVVKVLVDFTGVIQFRAAGEMGGAGFTFSMIVTLAASFVATHVYYASLEEVEDAVMDEGDAWMLVGSLSSLWTIFFIAFLMLMKRKFISTFFSLRTGHAWVKGYFRDYEEDRVKMFVHGQNRKQWASIRDDVKQFTRENWERWEEETPEWFNDTFRGMVDDDMIPEEALRRMNGGGGRRRSSIGDLLGGGRTPVAGGRKVTPVAGGGENPPS</sequence>
<organism evidence="9 10">
    <name type="scientific">Tetraparma gracilis</name>
    <dbReference type="NCBI Taxonomy" id="2962635"/>
    <lineage>
        <taxon>Eukaryota</taxon>
        <taxon>Sar</taxon>
        <taxon>Stramenopiles</taxon>
        <taxon>Ochrophyta</taxon>
        <taxon>Bolidophyceae</taxon>
        <taxon>Parmales</taxon>
        <taxon>Triparmaceae</taxon>
        <taxon>Tetraparma</taxon>
    </lineage>
</organism>
<comment type="similarity">
    <text evidence="2">Belongs to the XK family.</text>
</comment>